<dbReference type="PROSITE" id="PS51384">
    <property type="entry name" value="FAD_FR"/>
    <property type="match status" value="1"/>
</dbReference>
<keyword evidence="3" id="KW-1185">Reference proteome</keyword>
<dbReference type="Gene3D" id="3.40.50.80">
    <property type="entry name" value="Nucleotide-binding domain of ferredoxin-NADP reductase (FNR) module"/>
    <property type="match status" value="1"/>
</dbReference>
<dbReference type="Pfam" id="PF08021">
    <property type="entry name" value="FAD_binding_9"/>
    <property type="match status" value="1"/>
</dbReference>
<dbReference type="PANTHER" id="PTHR30157:SF0">
    <property type="entry name" value="NADPH-DEPENDENT FERRIC-CHELATE REDUCTASE"/>
    <property type="match status" value="1"/>
</dbReference>
<dbReference type="EMBL" id="JABENB010000001">
    <property type="protein sequence ID" value="NNG37758.1"/>
    <property type="molecule type" value="Genomic_DNA"/>
</dbReference>
<dbReference type="GO" id="GO:0016491">
    <property type="term" value="F:oxidoreductase activity"/>
    <property type="evidence" value="ECO:0007669"/>
    <property type="project" value="InterPro"/>
</dbReference>
<dbReference type="Pfam" id="PF04954">
    <property type="entry name" value="SIP"/>
    <property type="match status" value="1"/>
</dbReference>
<dbReference type="InterPro" id="IPR007037">
    <property type="entry name" value="SIP_rossman_dom"/>
</dbReference>
<dbReference type="InterPro" id="IPR013113">
    <property type="entry name" value="SIP_FAD-bd"/>
</dbReference>
<protein>
    <submittedName>
        <fullName evidence="2">Siderophore-interacting protein</fullName>
    </submittedName>
</protein>
<accession>A0A849AF05</accession>
<dbReference type="RefSeq" id="WP_171150942.1">
    <property type="nucleotide sequence ID" value="NZ_JABENB010000001.1"/>
</dbReference>
<name>A0A849AF05_9MICO</name>
<reference evidence="2 3" key="1">
    <citation type="submission" date="2020-05" db="EMBL/GenBank/DDBJ databases">
        <title>Flexivirga sp. ID2601S isolated from air conditioner.</title>
        <authorList>
            <person name="Kim D.H."/>
        </authorList>
    </citation>
    <scope>NUCLEOTIDE SEQUENCE [LARGE SCALE GENOMIC DNA]</scope>
    <source>
        <strain evidence="2 3">ID2601S</strain>
    </source>
</reference>
<dbReference type="Proteomes" id="UP000557772">
    <property type="component" value="Unassembled WGS sequence"/>
</dbReference>
<comment type="caution">
    <text evidence="2">The sequence shown here is derived from an EMBL/GenBank/DDBJ whole genome shotgun (WGS) entry which is preliminary data.</text>
</comment>
<sequence length="303" mass="32421">MSVTTQTQPFRLFRVRLAARQRRSPHLVRLTFADPTLADFADNGYDQRLKVVLPQDGGLPLAEFPMGDDWFTVWRGQPTDRRAHIRTYTIVAVRPGAGEIDVDFVDHGATGPGSRFGGAAPIGEEAIILGPSASYDGTHGGLEFRREFAGSARQLIVGDLSALPAIAGIARELPSTATGLISIEVPHAEDAHGVEAPAGVKLDWCIASAGDDQMGTVRRWLTGLGPLHGDQVRTTVIDDGGEDPYWEVTAPGADAATPPAISAWIAGESGRVRALRRMLVDDFDVPRAAVCFMGYWRDGVAGG</sequence>
<dbReference type="InterPro" id="IPR039374">
    <property type="entry name" value="SIP_fam"/>
</dbReference>
<dbReference type="Gene3D" id="2.40.30.10">
    <property type="entry name" value="Translation factors"/>
    <property type="match status" value="1"/>
</dbReference>
<dbReference type="SUPFAM" id="SSF63380">
    <property type="entry name" value="Riboflavin synthase domain-like"/>
    <property type="match status" value="1"/>
</dbReference>
<organism evidence="2 3">
    <name type="scientific">Flexivirga aerilata</name>
    <dbReference type="NCBI Taxonomy" id="1656889"/>
    <lineage>
        <taxon>Bacteria</taxon>
        <taxon>Bacillati</taxon>
        <taxon>Actinomycetota</taxon>
        <taxon>Actinomycetes</taxon>
        <taxon>Micrococcales</taxon>
        <taxon>Dermacoccaceae</taxon>
        <taxon>Flexivirga</taxon>
    </lineage>
</organism>
<evidence type="ECO:0000313" key="3">
    <source>
        <dbReference type="Proteomes" id="UP000557772"/>
    </source>
</evidence>
<dbReference type="AlphaFoldDB" id="A0A849AF05"/>
<dbReference type="InterPro" id="IPR039261">
    <property type="entry name" value="FNR_nucleotide-bd"/>
</dbReference>
<dbReference type="InterPro" id="IPR017927">
    <property type="entry name" value="FAD-bd_FR_type"/>
</dbReference>
<proteinExistence type="predicted"/>
<dbReference type="CDD" id="cd06193">
    <property type="entry name" value="siderophore_interacting"/>
    <property type="match status" value="1"/>
</dbReference>
<evidence type="ECO:0000259" key="1">
    <source>
        <dbReference type="PROSITE" id="PS51384"/>
    </source>
</evidence>
<dbReference type="PANTHER" id="PTHR30157">
    <property type="entry name" value="FERRIC REDUCTASE, NADPH-DEPENDENT"/>
    <property type="match status" value="1"/>
</dbReference>
<evidence type="ECO:0000313" key="2">
    <source>
        <dbReference type="EMBL" id="NNG37758.1"/>
    </source>
</evidence>
<gene>
    <name evidence="2" type="ORF">HJ588_00515</name>
</gene>
<feature type="domain" description="FAD-binding FR-type" evidence="1">
    <location>
        <begin position="10"/>
        <end position="138"/>
    </location>
</feature>
<dbReference type="InterPro" id="IPR017938">
    <property type="entry name" value="Riboflavin_synthase-like_b-brl"/>
</dbReference>